<organism evidence="2 3">
    <name type="scientific">Bradyrhizobium arachidis</name>
    <dbReference type="NCBI Taxonomy" id="858423"/>
    <lineage>
        <taxon>Bacteria</taxon>
        <taxon>Pseudomonadati</taxon>
        <taxon>Pseudomonadota</taxon>
        <taxon>Alphaproteobacteria</taxon>
        <taxon>Hyphomicrobiales</taxon>
        <taxon>Nitrobacteraceae</taxon>
        <taxon>Bradyrhizobium</taxon>
    </lineage>
</organism>
<accession>A0AAE7NNK3</accession>
<dbReference type="EMBL" id="CP030050">
    <property type="protein sequence ID" value="QOZ69224.1"/>
    <property type="molecule type" value="Genomic_DNA"/>
</dbReference>
<proteinExistence type="predicted"/>
<dbReference type="KEGG" id="barh:WN72_25045"/>
<dbReference type="Proteomes" id="UP000594015">
    <property type="component" value="Chromosome"/>
</dbReference>
<name>A0AAE7NNK3_9BRAD</name>
<keyword evidence="1" id="KW-0472">Membrane</keyword>
<evidence type="ECO:0000256" key="1">
    <source>
        <dbReference type="SAM" id="Phobius"/>
    </source>
</evidence>
<protein>
    <submittedName>
        <fullName evidence="2">Uncharacterized protein</fullName>
    </submittedName>
</protein>
<evidence type="ECO:0000313" key="2">
    <source>
        <dbReference type="EMBL" id="QOZ69224.1"/>
    </source>
</evidence>
<reference evidence="2 3" key="1">
    <citation type="submission" date="2018-06" db="EMBL/GenBank/DDBJ databases">
        <title>Comparative genomics of Bradyrhizobium nodulating Arachidis hypogaea.</title>
        <authorList>
            <person name="Li Y."/>
        </authorList>
    </citation>
    <scope>NUCLEOTIDE SEQUENCE [LARGE SCALE GENOMIC DNA]</scope>
    <source>
        <strain evidence="2 3">CCBAU 051107</strain>
    </source>
</reference>
<keyword evidence="1" id="KW-0812">Transmembrane</keyword>
<feature type="transmembrane region" description="Helical" evidence="1">
    <location>
        <begin position="20"/>
        <end position="38"/>
    </location>
</feature>
<evidence type="ECO:0000313" key="3">
    <source>
        <dbReference type="Proteomes" id="UP000594015"/>
    </source>
</evidence>
<dbReference type="AlphaFoldDB" id="A0AAE7NNK3"/>
<sequence>MFIYPLTLWSCGVAAMAQNIVAGCVAVALIILALIGYAQKHHQCWNGHVVKNWRQGHVLITRERCGYPSPSI</sequence>
<gene>
    <name evidence="2" type="ORF">WN72_25045</name>
</gene>
<keyword evidence="1" id="KW-1133">Transmembrane helix</keyword>